<dbReference type="Proteomes" id="UP001498469">
    <property type="component" value="Unassembled WGS sequence"/>
</dbReference>
<dbReference type="PANTHER" id="PTHR37299:SF4">
    <property type="entry name" value="TRANSCRIPTIONAL REGULATOR"/>
    <property type="match status" value="1"/>
</dbReference>
<gene>
    <name evidence="2" type="ORF">SJI18_06445</name>
</gene>
<evidence type="ECO:0000313" key="2">
    <source>
        <dbReference type="EMBL" id="MEF2111947.1"/>
    </source>
</evidence>
<dbReference type="InterPro" id="IPR046947">
    <property type="entry name" value="LytR-like"/>
</dbReference>
<dbReference type="SMART" id="SM00850">
    <property type="entry name" value="LytTR"/>
    <property type="match status" value="1"/>
</dbReference>
<dbReference type="GO" id="GO:0003677">
    <property type="term" value="F:DNA binding"/>
    <property type="evidence" value="ECO:0007669"/>
    <property type="project" value="UniProtKB-KW"/>
</dbReference>
<dbReference type="PROSITE" id="PS50930">
    <property type="entry name" value="HTH_LYTTR"/>
    <property type="match status" value="1"/>
</dbReference>
<organism evidence="2 3">
    <name type="scientific">Clostridium frigoriphilum</name>
    <dbReference type="NCBI Taxonomy" id="443253"/>
    <lineage>
        <taxon>Bacteria</taxon>
        <taxon>Bacillati</taxon>
        <taxon>Bacillota</taxon>
        <taxon>Clostridia</taxon>
        <taxon>Eubacteriales</taxon>
        <taxon>Clostridiaceae</taxon>
        <taxon>Clostridium</taxon>
    </lineage>
</organism>
<dbReference type="Pfam" id="PF04397">
    <property type="entry name" value="LytTR"/>
    <property type="match status" value="1"/>
</dbReference>
<dbReference type="PANTHER" id="PTHR37299">
    <property type="entry name" value="TRANSCRIPTIONAL REGULATOR-RELATED"/>
    <property type="match status" value="1"/>
</dbReference>
<accession>A0ABU7UKN9</accession>
<protein>
    <submittedName>
        <fullName evidence="2">LytTR family DNA-binding domain-containing protein</fullName>
    </submittedName>
</protein>
<comment type="caution">
    <text evidence="2">The sequence shown here is derived from an EMBL/GenBank/DDBJ whole genome shotgun (WGS) entry which is preliminary data.</text>
</comment>
<proteinExistence type="predicted"/>
<evidence type="ECO:0000313" key="3">
    <source>
        <dbReference type="Proteomes" id="UP001498469"/>
    </source>
</evidence>
<feature type="domain" description="HTH LytTR-type" evidence="1">
    <location>
        <begin position="41"/>
        <end position="145"/>
    </location>
</feature>
<keyword evidence="2" id="KW-0238">DNA-binding</keyword>
<reference evidence="2 3" key="1">
    <citation type="submission" date="2023-11" db="EMBL/GenBank/DDBJ databases">
        <title>Draft genome sequence of a psychrophilic Clostridium strain from permafrost water brine.</title>
        <authorList>
            <person name="Shcherbakova V.A."/>
            <person name="Trubitsyn V.E."/>
            <person name="Zakharyuk A.G."/>
        </authorList>
    </citation>
    <scope>NUCLEOTIDE SEQUENCE [LARGE SCALE GENOMIC DNA]</scope>
    <source>
        <strain evidence="2 3">14F</strain>
    </source>
</reference>
<dbReference type="RefSeq" id="WP_216254677.1">
    <property type="nucleotide sequence ID" value="NZ_JAZHFS010000004.1"/>
</dbReference>
<sequence>MKISIEEIDKNKQEEIIIKCHELDDEVLQILKQLQTSNDVLIGYDGETIHRIRRENIFYFEAVDNKVFIYCKEKVFESKQKLYELEGIFEFRNFFRVSKSTIVNIAKISFVQPSLSGRFEATLDNGEKVIISRQYVSVLKKRLGL</sequence>
<dbReference type="EMBL" id="JAZHFS010000004">
    <property type="protein sequence ID" value="MEF2111947.1"/>
    <property type="molecule type" value="Genomic_DNA"/>
</dbReference>
<keyword evidence="3" id="KW-1185">Reference proteome</keyword>
<evidence type="ECO:0000259" key="1">
    <source>
        <dbReference type="PROSITE" id="PS50930"/>
    </source>
</evidence>
<name>A0ABU7UKN9_9CLOT</name>
<dbReference type="InterPro" id="IPR007492">
    <property type="entry name" value="LytTR_DNA-bd_dom"/>
</dbReference>